<dbReference type="Proteomes" id="UP000283433">
    <property type="component" value="Unassembled WGS sequence"/>
</dbReference>
<gene>
    <name evidence="1" type="ORF">BCY91_07285</name>
</gene>
<keyword evidence="2" id="KW-1185">Reference proteome</keyword>
<accession>A0A419S3P8</accession>
<organism evidence="1 2">
    <name type="scientific">Pelobium manganitolerans</name>
    <dbReference type="NCBI Taxonomy" id="1842495"/>
    <lineage>
        <taxon>Bacteria</taxon>
        <taxon>Pseudomonadati</taxon>
        <taxon>Bacteroidota</taxon>
        <taxon>Sphingobacteriia</taxon>
        <taxon>Sphingobacteriales</taxon>
        <taxon>Sphingobacteriaceae</taxon>
        <taxon>Pelobium</taxon>
    </lineage>
</organism>
<dbReference type="RefSeq" id="WP_120182284.1">
    <property type="nucleotide sequence ID" value="NZ_MBTA01000026.1"/>
</dbReference>
<reference evidence="1 2" key="1">
    <citation type="submission" date="2016-07" db="EMBL/GenBank/DDBJ databases">
        <title>Genome of Pelobium manganitolerans.</title>
        <authorList>
            <person name="Wu S."/>
            <person name="Wang G."/>
        </authorList>
    </citation>
    <scope>NUCLEOTIDE SEQUENCE [LARGE SCALE GENOMIC DNA]</scope>
    <source>
        <strain evidence="1 2">YS-25</strain>
    </source>
</reference>
<proteinExistence type="predicted"/>
<evidence type="ECO:0000313" key="1">
    <source>
        <dbReference type="EMBL" id="RKD14284.1"/>
    </source>
</evidence>
<name>A0A419S3P8_9SPHI</name>
<protein>
    <submittedName>
        <fullName evidence="1">Uncharacterized protein</fullName>
    </submittedName>
</protein>
<dbReference type="OrthoDB" id="384974at2"/>
<dbReference type="AlphaFoldDB" id="A0A419S3P8"/>
<comment type="caution">
    <text evidence="1">The sequence shown here is derived from an EMBL/GenBank/DDBJ whole genome shotgun (WGS) entry which is preliminary data.</text>
</comment>
<dbReference type="EMBL" id="MBTA01000026">
    <property type="protein sequence ID" value="RKD14284.1"/>
    <property type="molecule type" value="Genomic_DNA"/>
</dbReference>
<evidence type="ECO:0000313" key="2">
    <source>
        <dbReference type="Proteomes" id="UP000283433"/>
    </source>
</evidence>
<sequence length="89" mass="10273">MDDKNGMSSYIERLVPGEQMVFSHQKELKDGVEKDFDWQGAKEIYSLKKEGERRTELQVLVDIAPDMEAYFNKVFAEALQIIKTASENN</sequence>